<gene>
    <name evidence="2" type="ORF">GCM10023210_44600</name>
</gene>
<dbReference type="RefSeq" id="WP_345208866.1">
    <property type="nucleotide sequence ID" value="NZ_BAABHX010000018.1"/>
</dbReference>
<dbReference type="Proteomes" id="UP001500353">
    <property type="component" value="Unassembled WGS sequence"/>
</dbReference>
<keyword evidence="3" id="KW-1185">Reference proteome</keyword>
<comment type="caution">
    <text evidence="2">The sequence shown here is derived from an EMBL/GenBank/DDBJ whole genome shotgun (WGS) entry which is preliminary data.</text>
</comment>
<organism evidence="2 3">
    <name type="scientific">Chryseobacterium ginsengisoli</name>
    <dbReference type="NCBI Taxonomy" id="363853"/>
    <lineage>
        <taxon>Bacteria</taxon>
        <taxon>Pseudomonadati</taxon>
        <taxon>Bacteroidota</taxon>
        <taxon>Flavobacteriia</taxon>
        <taxon>Flavobacteriales</taxon>
        <taxon>Weeksellaceae</taxon>
        <taxon>Chryseobacterium group</taxon>
        <taxon>Chryseobacterium</taxon>
    </lineage>
</organism>
<sequence>MKKNINTIIKLILFCFFAVLGNLTYAQANYSNYYFPESPKAPSSEAFLKYGGIQNSEYTGSNSPSINLFNLKSGDINLPVSLNYISGNGIKVTEEATQVGLGWSISFPTIVQNIYGYDDFSTNTRFRLDFAKSTLPYASSFPLQNGPTNFNQTPSFDTYGYFMATNNNVPRNGNFTSLFTNFAAVDMQPDIFILNLFGEKVEFIISNFDNYTAGNNSTIYFTSLNKKGYVIKKTTEGFEIKDPKGFTYKFNNIEKIESAGGGAYQVSGINYLITEIIDINNRKILFSYNNIDTLLNLPSYSSFLNYTTNYYQNYCQLASSNDLESFAINDPSPVPNPNKFNGLNKFENNILISSQKQNYLLPSSIVSDNGKLLFNYSDRIDIGTKKLDKITLLTFNNIVADECEFNYDYFLPKSVDPSNIPVGYVYSIDRNKRLKLISLKKKNEEKYTFSYNETALPPKNSYATDYWGYANGGFNNKTAHLNPNDFNYNISIPITEINNNKKVPDINFAKSGILEKIYYPTKGYSSFIYELNEAPNLFYQFNNYKYDKGNGLRLVAQKNYDFNNDFLGSTVFKYESGLTPNPILMLRQDKAEIFFEIGDCAGKPVVKTIQAQFVAMYSSSINNTFALSSGNSIGYSKVIKKDLDVNNNIKGKIETTFSNNEDIHYNTSSYTRPIFLPSVKGNKFENGTILNIAVFDNNSVKLKEEKYNYSLQNSPITYGVTMIHPMFNSYVSNQFGTNPGDPNYVQHYKSAIGYYPIYSTETILTDKENTEYINSDSLVTRTDLSYNSNNFITAKSLKFPDGKYNVEKTKYSTEKNNIKLINSNILNVPLEKETIGNVINGSSKRTSLIETKYDNSNHLNPTSVISYEQNVINGQNIPMTEVTYDLYDNKGNLLQYTTKSGIPTTVIWGYNQTQIIAKIEGGSYSQIMQAFGLDPNNATSYLQLEIVSKSDLDIDTLSEDLLLSKLDIFKKKTEFKDFIITTYTYDPLVGVKTITSDSGFREFYKYNPQNKLEKIVDSENNILKEFKYNYAPRLYYNSVQSQPFTRNNCGSGAIGGIYTYTVQENIYSSYDSQAAADQQAQNDISANGQNVANINGTCTPINCPLSMYINGGGSVSVLNQNYRVQIGFSSGVGKPWTTTGVIIGKINGTCVPQTEKTINSYSGGYIWEILIKTNGELHVKKLEGLGSTGVPDNTSYNLDFTFPIN</sequence>
<protein>
    <recommendedName>
        <fullName evidence="1">DUF5977 domain-containing protein</fullName>
    </recommendedName>
</protein>
<reference evidence="3" key="1">
    <citation type="journal article" date="2019" name="Int. J. Syst. Evol. Microbiol.">
        <title>The Global Catalogue of Microorganisms (GCM) 10K type strain sequencing project: providing services to taxonomists for standard genome sequencing and annotation.</title>
        <authorList>
            <consortium name="The Broad Institute Genomics Platform"/>
            <consortium name="The Broad Institute Genome Sequencing Center for Infectious Disease"/>
            <person name="Wu L."/>
            <person name="Ma J."/>
        </authorList>
    </citation>
    <scope>NUCLEOTIDE SEQUENCE [LARGE SCALE GENOMIC DNA]</scope>
    <source>
        <strain evidence="3">JCM 18019</strain>
    </source>
</reference>
<dbReference type="Pfam" id="PF19404">
    <property type="entry name" value="DUF5977"/>
    <property type="match status" value="1"/>
</dbReference>
<feature type="domain" description="DUF5977" evidence="1">
    <location>
        <begin position="1035"/>
        <end position="1099"/>
    </location>
</feature>
<evidence type="ECO:0000313" key="3">
    <source>
        <dbReference type="Proteomes" id="UP001500353"/>
    </source>
</evidence>
<evidence type="ECO:0000259" key="1">
    <source>
        <dbReference type="Pfam" id="PF19404"/>
    </source>
</evidence>
<proteinExistence type="predicted"/>
<dbReference type="InterPro" id="IPR046020">
    <property type="entry name" value="DUF5977"/>
</dbReference>
<dbReference type="EMBL" id="BAABHX010000018">
    <property type="protein sequence ID" value="GAA5103113.1"/>
    <property type="molecule type" value="Genomic_DNA"/>
</dbReference>
<evidence type="ECO:0000313" key="2">
    <source>
        <dbReference type="EMBL" id="GAA5103113.1"/>
    </source>
</evidence>
<name>A0ABP9N0J3_9FLAO</name>
<accession>A0ABP9N0J3</accession>